<dbReference type="Pfam" id="PF11176">
    <property type="entry name" value="Tma16"/>
    <property type="match status" value="1"/>
</dbReference>
<evidence type="ECO:0000313" key="3">
    <source>
        <dbReference type="EMBL" id="EIW79279.1"/>
    </source>
</evidence>
<dbReference type="GeneID" id="19201191"/>
<dbReference type="Proteomes" id="UP000053558">
    <property type="component" value="Unassembled WGS sequence"/>
</dbReference>
<comment type="caution">
    <text evidence="3">The sequence shown here is derived from an EMBL/GenBank/DDBJ whole genome shotgun (WGS) entry which is preliminary data.</text>
</comment>
<dbReference type="Gene3D" id="1.20.1440.170">
    <property type="entry name" value="Translation machinery-associated protein 16-like"/>
    <property type="match status" value="1"/>
</dbReference>
<dbReference type="OMA" id="FWMPDLS"/>
<dbReference type="AlphaFoldDB" id="A0A5M3MJ46"/>
<dbReference type="InterPro" id="IPR021346">
    <property type="entry name" value="Tma16"/>
</dbReference>
<evidence type="ECO:0000256" key="1">
    <source>
        <dbReference type="ARBA" id="ARBA00034127"/>
    </source>
</evidence>
<dbReference type="KEGG" id="cput:CONPUDRAFT_138424"/>
<comment type="similarity">
    <text evidence="1">Belongs to the TMA16 family.</text>
</comment>
<dbReference type="OrthoDB" id="270284at2759"/>
<name>A0A5M3MJ46_CONPW</name>
<feature type="compositionally biased region" description="Basic and acidic residues" evidence="2">
    <location>
        <begin position="102"/>
        <end position="113"/>
    </location>
</feature>
<dbReference type="PANTHER" id="PTHR13349:SF2">
    <property type="entry name" value="TRANSLATION MACHINERY-ASSOCIATED PROTEIN 16"/>
    <property type="match status" value="1"/>
</dbReference>
<dbReference type="PANTHER" id="PTHR13349">
    <property type="entry name" value="TRANSLATION MACHINERY-ASSOCIATED PROTEIN 16"/>
    <property type="match status" value="1"/>
</dbReference>
<dbReference type="EMBL" id="JH711581">
    <property type="protein sequence ID" value="EIW79279.1"/>
    <property type="molecule type" value="Genomic_DNA"/>
</dbReference>
<feature type="region of interest" description="Disordered" evidence="2">
    <location>
        <begin position="1"/>
        <end position="27"/>
    </location>
</feature>
<reference evidence="4" key="1">
    <citation type="journal article" date="2012" name="Science">
        <title>The Paleozoic origin of enzymatic lignin decomposition reconstructed from 31 fungal genomes.</title>
        <authorList>
            <person name="Floudas D."/>
            <person name="Binder M."/>
            <person name="Riley R."/>
            <person name="Barry K."/>
            <person name="Blanchette R.A."/>
            <person name="Henrissat B."/>
            <person name="Martinez A.T."/>
            <person name="Otillar R."/>
            <person name="Spatafora J.W."/>
            <person name="Yadav J.S."/>
            <person name="Aerts A."/>
            <person name="Benoit I."/>
            <person name="Boyd A."/>
            <person name="Carlson A."/>
            <person name="Copeland A."/>
            <person name="Coutinho P.M."/>
            <person name="de Vries R.P."/>
            <person name="Ferreira P."/>
            <person name="Findley K."/>
            <person name="Foster B."/>
            <person name="Gaskell J."/>
            <person name="Glotzer D."/>
            <person name="Gorecki P."/>
            <person name="Heitman J."/>
            <person name="Hesse C."/>
            <person name="Hori C."/>
            <person name="Igarashi K."/>
            <person name="Jurgens J.A."/>
            <person name="Kallen N."/>
            <person name="Kersten P."/>
            <person name="Kohler A."/>
            <person name="Kuees U."/>
            <person name="Kumar T.K.A."/>
            <person name="Kuo A."/>
            <person name="LaButti K."/>
            <person name="Larrondo L.F."/>
            <person name="Lindquist E."/>
            <person name="Ling A."/>
            <person name="Lombard V."/>
            <person name="Lucas S."/>
            <person name="Lundell T."/>
            <person name="Martin R."/>
            <person name="McLaughlin D.J."/>
            <person name="Morgenstern I."/>
            <person name="Morin E."/>
            <person name="Murat C."/>
            <person name="Nagy L.G."/>
            <person name="Nolan M."/>
            <person name="Ohm R.A."/>
            <person name="Patyshakuliyeva A."/>
            <person name="Rokas A."/>
            <person name="Ruiz-Duenas F.J."/>
            <person name="Sabat G."/>
            <person name="Salamov A."/>
            <person name="Samejima M."/>
            <person name="Schmutz J."/>
            <person name="Slot J.C."/>
            <person name="St John F."/>
            <person name="Stenlid J."/>
            <person name="Sun H."/>
            <person name="Sun S."/>
            <person name="Syed K."/>
            <person name="Tsang A."/>
            <person name="Wiebenga A."/>
            <person name="Young D."/>
            <person name="Pisabarro A."/>
            <person name="Eastwood D.C."/>
            <person name="Martin F."/>
            <person name="Cullen D."/>
            <person name="Grigoriev I.V."/>
            <person name="Hibbett D.S."/>
        </authorList>
    </citation>
    <scope>NUCLEOTIDE SEQUENCE [LARGE SCALE GENOMIC DNA]</scope>
    <source>
        <strain evidence="4">RWD-64-598 SS2</strain>
    </source>
</reference>
<organism evidence="3 4">
    <name type="scientific">Coniophora puteana (strain RWD-64-598)</name>
    <name type="common">Brown rot fungus</name>
    <dbReference type="NCBI Taxonomy" id="741705"/>
    <lineage>
        <taxon>Eukaryota</taxon>
        <taxon>Fungi</taxon>
        <taxon>Dikarya</taxon>
        <taxon>Basidiomycota</taxon>
        <taxon>Agaricomycotina</taxon>
        <taxon>Agaricomycetes</taxon>
        <taxon>Agaricomycetidae</taxon>
        <taxon>Boletales</taxon>
        <taxon>Coniophorineae</taxon>
        <taxon>Coniophoraceae</taxon>
        <taxon>Coniophora</taxon>
    </lineage>
</organism>
<sequence>MAPSKTGKSAKKEKIFHPDSRKAGQLNRVQIRKNKLADAAAKRNKKQLAQVDVYGFFYHAVPPEGCMSLEQLHSVIKDVWLPRHDVELTRERTLRRKGRPKSARESFLEDAKHQEEEEYRTGIEVPDLTHAPTVELFRNWDQKEVAYLNLFRFVRISSTDPTVIVVSRRGTHPSMREPVMDGPL</sequence>
<evidence type="ECO:0000256" key="2">
    <source>
        <dbReference type="SAM" id="MobiDB-lite"/>
    </source>
</evidence>
<keyword evidence="4" id="KW-1185">Reference proteome</keyword>
<evidence type="ECO:0000313" key="4">
    <source>
        <dbReference type="Proteomes" id="UP000053558"/>
    </source>
</evidence>
<feature type="compositionally biased region" description="Basic and acidic residues" evidence="2">
    <location>
        <begin position="10"/>
        <end position="22"/>
    </location>
</feature>
<protein>
    <recommendedName>
        <fullName evidence="5">Translation machinery-associated protein 16</fullName>
    </recommendedName>
</protein>
<dbReference type="InterPro" id="IPR038356">
    <property type="entry name" value="Tma16_sf"/>
</dbReference>
<gene>
    <name evidence="3" type="ORF">CONPUDRAFT_138424</name>
</gene>
<accession>A0A5M3MJ46</accession>
<dbReference type="RefSeq" id="XP_007770948.1">
    <property type="nucleotide sequence ID" value="XM_007772758.1"/>
</dbReference>
<dbReference type="GO" id="GO:0005634">
    <property type="term" value="C:nucleus"/>
    <property type="evidence" value="ECO:0007669"/>
    <property type="project" value="TreeGrafter"/>
</dbReference>
<proteinExistence type="inferred from homology"/>
<feature type="region of interest" description="Disordered" evidence="2">
    <location>
        <begin position="93"/>
        <end position="113"/>
    </location>
</feature>
<evidence type="ECO:0008006" key="5">
    <source>
        <dbReference type="Google" id="ProtNLM"/>
    </source>
</evidence>